<dbReference type="InterPro" id="IPR027480">
    <property type="entry name" value="HIV-1_Nef_anchor_sf"/>
</dbReference>
<keyword evidence="10" id="KW-0843">Virulence</keyword>
<evidence type="ECO:0000256" key="13">
    <source>
        <dbReference type="ARBA" id="ARBA00023288"/>
    </source>
</evidence>
<organismHost>
    <name type="scientific">Homo sapiens</name>
    <name type="common">Human</name>
    <dbReference type="NCBI Taxonomy" id="9606"/>
</organismHost>
<evidence type="ECO:0000256" key="10">
    <source>
        <dbReference type="ARBA" id="ARBA00023026"/>
    </source>
</evidence>
<evidence type="ECO:0000256" key="5">
    <source>
        <dbReference type="ARBA" id="ARBA00022581"/>
    </source>
</evidence>
<keyword evidence="11" id="KW-0472">Membrane</keyword>
<evidence type="ECO:0000256" key="7">
    <source>
        <dbReference type="ARBA" id="ARBA00022707"/>
    </source>
</evidence>
<dbReference type="GO" id="GO:0044423">
    <property type="term" value="C:virion component"/>
    <property type="evidence" value="ECO:0007669"/>
    <property type="project" value="UniProtKB-KW"/>
</dbReference>
<evidence type="ECO:0000256" key="6">
    <source>
        <dbReference type="ARBA" id="ARBA00022703"/>
    </source>
</evidence>
<keyword evidence="12" id="KW-0899">Viral immunoevasion</keyword>
<organism evidence="14">
    <name type="scientific">Human immunodeficiency virus type 1</name>
    <name type="common">HIV-1</name>
    <dbReference type="NCBI Taxonomy" id="11676"/>
    <lineage>
        <taxon>Viruses</taxon>
        <taxon>Riboviria</taxon>
        <taxon>Pararnavirae</taxon>
        <taxon>Artverviricota</taxon>
        <taxon>Revtraviricetes</taxon>
        <taxon>Ortervirales</taxon>
        <taxon>Retroviridae</taxon>
        <taxon>Orthoretrovirinae</taxon>
        <taxon>Lentivirus</taxon>
        <taxon>Lentivirus humimdef1</taxon>
    </lineage>
</organism>
<dbReference type="EMBL" id="HQ236612">
    <property type="protein sequence ID" value="ADN52569.1"/>
    <property type="molecule type" value="Genomic_DNA"/>
</dbReference>
<keyword evidence="8" id="KW-0946">Virion</keyword>
<dbReference type="Gene3D" id="4.10.890.10">
    <property type="entry name" value="HIV 1 nef anchor domain"/>
    <property type="match status" value="1"/>
</dbReference>
<proteinExistence type="predicted"/>
<keyword evidence="3" id="KW-0964">Secreted</keyword>
<evidence type="ECO:0000256" key="2">
    <source>
        <dbReference type="ARBA" id="ARBA00022518"/>
    </source>
</evidence>
<accession>G3DR38</accession>
<reference evidence="14" key="1">
    <citation type="submission" date="2010-09" db="EMBL/GenBank/DDBJ databases">
        <authorList>
            <person name="Revilla A."/>
            <person name="Delgado E."/>
            <person name="Thomson M."/>
        </authorList>
    </citation>
    <scope>NUCLEOTIDE SEQUENCE</scope>
    <source>
        <strain evidence="14">X2446_C4</strain>
    </source>
</reference>
<keyword evidence="6" id="KW-0053">Apoptosis</keyword>
<evidence type="ECO:0000256" key="1">
    <source>
        <dbReference type="ARBA" id="ARBA00022511"/>
    </source>
</evidence>
<evidence type="ECO:0000256" key="9">
    <source>
        <dbReference type="ARBA" id="ARBA00022870"/>
    </source>
</evidence>
<evidence type="ECO:0000256" key="4">
    <source>
        <dbReference type="ARBA" id="ARBA00022553"/>
    </source>
</evidence>
<keyword evidence="9" id="KW-1043">Host membrane</keyword>
<evidence type="ECO:0000256" key="8">
    <source>
        <dbReference type="ARBA" id="ARBA00022844"/>
    </source>
</evidence>
<keyword evidence="13" id="KW-0449">Lipoprotein</keyword>
<evidence type="ECO:0000256" key="3">
    <source>
        <dbReference type="ARBA" id="ARBA00022525"/>
    </source>
</evidence>
<feature type="non-terminal residue" evidence="14">
    <location>
        <position position="31"/>
    </location>
</feature>
<evidence type="ECO:0000256" key="11">
    <source>
        <dbReference type="ARBA" id="ARBA00023136"/>
    </source>
</evidence>
<keyword evidence="1" id="KW-1032">Host cell membrane</keyword>
<evidence type="ECO:0000313" key="14">
    <source>
        <dbReference type="EMBL" id="ADN52569.1"/>
    </source>
</evidence>
<name>G3DR38_HV1</name>
<keyword evidence="2" id="KW-0244">Early protein</keyword>
<gene>
    <name evidence="14" type="primary">nef</name>
</gene>
<keyword evidence="5" id="KW-0945">Host-virus interaction</keyword>
<keyword evidence="4" id="KW-0597">Phosphoprotein</keyword>
<keyword evidence="7" id="KW-0519">Myristate</keyword>
<sequence length="31" mass="3425">MGGKWSKCIVEWPEVRKKMRRAPPAAKGVGA</sequence>
<protein>
    <submittedName>
        <fullName evidence="14">Nef protein</fullName>
    </submittedName>
</protein>
<evidence type="ECO:0000256" key="12">
    <source>
        <dbReference type="ARBA" id="ARBA00023280"/>
    </source>
</evidence>